<name>A0A1T4QV47_9HYPH</name>
<dbReference type="AlphaFoldDB" id="A0A1T4QV47"/>
<dbReference type="RefSeq" id="WP_078708162.1">
    <property type="nucleotide sequence ID" value="NZ_FUXL01000005.1"/>
</dbReference>
<proteinExistence type="predicted"/>
<dbReference type="STRING" id="1365950.SAMN05428963_105280"/>
<evidence type="ECO:0000313" key="2">
    <source>
        <dbReference type="Proteomes" id="UP000190135"/>
    </source>
</evidence>
<sequence>MTHQSPISWEQAESLSNTPAGASVIAEELTGTAGRIDQTFLATGEKLMACVQLLGQILTAFKMLEDAYTSEEMAAACRTIRAVGEDGRKFLDGFVAERAILSRIRSTIGKAKGPMSELSRTINMIGAIAINARMVAAAMLNGSEELTVFTSDVMDLSRKAAATMDEMEERYAKLLPDLTLVNARSEHFEKRYVGSIGGLSERVEVHLEALDRQRHTNLALGGEVRAMSSDFSGRVSDVVSALQIGDATRQRVEHVVDALKTIAALEAGAATAGDDPLPEDEADRRWLAELIVLIQDGQLEAASRHFTGEAEAARRTLTALSADLERAFRQAMAKLNQAGPTRAAPLADLDGEVSLTVENLSASTTECDGIQRVVNAVEDTVRDLLESARMMRQIEHEVRLVSLNTAISCSKLGADGRALSVISLQLRELTGDMVALSEQVCRPLGEAGEIARELSEEECECGAEQVVAIENRGREALALLGGVETRMNETKALFDEVGPQIARLAQDAVGVFDQQDEIAAELNATSDRLRSLCDFMAAGLEPAGMETAAAAKPVLDRMRRRCTMAEERNIHDQLASEMAPDGGAPAEAA</sequence>
<dbReference type="OrthoDB" id="9816265at2"/>
<keyword evidence="2" id="KW-1185">Reference proteome</keyword>
<organism evidence="1 2">
    <name type="scientific">Consotaella salsifontis</name>
    <dbReference type="NCBI Taxonomy" id="1365950"/>
    <lineage>
        <taxon>Bacteria</taxon>
        <taxon>Pseudomonadati</taxon>
        <taxon>Pseudomonadota</taxon>
        <taxon>Alphaproteobacteria</taxon>
        <taxon>Hyphomicrobiales</taxon>
        <taxon>Aurantimonadaceae</taxon>
        <taxon>Consotaella</taxon>
    </lineage>
</organism>
<evidence type="ECO:0008006" key="3">
    <source>
        <dbReference type="Google" id="ProtNLM"/>
    </source>
</evidence>
<evidence type="ECO:0000313" key="1">
    <source>
        <dbReference type="EMBL" id="SKA07574.1"/>
    </source>
</evidence>
<accession>A0A1T4QV47</accession>
<dbReference type="Gene3D" id="1.10.287.950">
    <property type="entry name" value="Methyl-accepting chemotaxis protein"/>
    <property type="match status" value="1"/>
</dbReference>
<dbReference type="SUPFAM" id="SSF58104">
    <property type="entry name" value="Methyl-accepting chemotaxis protein (MCP) signaling domain"/>
    <property type="match status" value="1"/>
</dbReference>
<gene>
    <name evidence="1" type="ORF">SAMN05428963_105280</name>
</gene>
<dbReference type="Proteomes" id="UP000190135">
    <property type="component" value="Unassembled WGS sequence"/>
</dbReference>
<protein>
    <recommendedName>
        <fullName evidence="3">Methyl-accepting chemotaxis protein</fullName>
    </recommendedName>
</protein>
<reference evidence="1 2" key="1">
    <citation type="submission" date="2017-02" db="EMBL/GenBank/DDBJ databases">
        <authorList>
            <person name="Peterson S.W."/>
        </authorList>
    </citation>
    <scope>NUCLEOTIDE SEQUENCE [LARGE SCALE GENOMIC DNA]</scope>
    <source>
        <strain evidence="1 2">USBA 369</strain>
    </source>
</reference>
<dbReference type="EMBL" id="FUXL01000005">
    <property type="protein sequence ID" value="SKA07574.1"/>
    <property type="molecule type" value="Genomic_DNA"/>
</dbReference>